<dbReference type="OMA" id="DEVEPWS"/>
<keyword evidence="5" id="KW-1185">Reference proteome</keyword>
<dbReference type="PaxDb" id="6945-B7PDV7"/>
<dbReference type="EMBL" id="ABJB010032891">
    <property type="status" value="NOT_ANNOTATED_CDS"/>
    <property type="molecule type" value="Genomic_DNA"/>
</dbReference>
<dbReference type="KEGG" id="isc:8028442"/>
<keyword evidence="1" id="KW-0175">Coiled coil</keyword>
<evidence type="ECO:0000256" key="2">
    <source>
        <dbReference type="SAM" id="MobiDB-lite"/>
    </source>
</evidence>
<evidence type="ECO:0000313" key="5">
    <source>
        <dbReference type="Proteomes" id="UP000001555"/>
    </source>
</evidence>
<dbReference type="VEuPathDB" id="VectorBase:ISCW004465"/>
<dbReference type="OrthoDB" id="6484623at2759"/>
<dbReference type="Proteomes" id="UP000001555">
    <property type="component" value="Unassembled WGS sequence"/>
</dbReference>
<feature type="region of interest" description="Disordered" evidence="2">
    <location>
        <begin position="1"/>
        <end position="22"/>
    </location>
</feature>
<name>B7PDV7_IXOSC</name>
<reference evidence="4" key="2">
    <citation type="submission" date="2020-05" db="UniProtKB">
        <authorList>
            <consortium name="EnsemblMetazoa"/>
        </authorList>
    </citation>
    <scope>IDENTIFICATION</scope>
    <source>
        <strain evidence="4">wikel</strain>
    </source>
</reference>
<feature type="coiled-coil region" evidence="1">
    <location>
        <begin position="61"/>
        <end position="112"/>
    </location>
</feature>
<sequence>MERARASPEPSRIPVFRSGQDSGPWQLLESKLKRLDEQQPAKPDPYARLLAGICKDSVLLLKQLQTSADSLRTESAGLKQQLRKAQQRIDELGAADTQLRELRADLARLDARSDASFEELRGQLRALGDKQSEQARMLDRIPDAQELSRQVRQDVAADRDSALSRLEAELEKTSSETGKQAEELRTELRVLADRLVPLESLHQVAEVRQQLLDEAELAGAQRSFQELQLLRGVREAPFRWQLAGYQRLREQARREGQLRLYSRPFGIEREGAVRCVLRLAASVGVPAGQEGGDAVQIGLELLHSAKLSKKFDFCLRLLDRSGQDRHLVKTFSSSELIVPRYWFSRPASGLVSFALLVSEQRLLREGLLFKDTLSVEVGIL</sequence>
<dbReference type="VEuPathDB" id="VectorBase:ISCI004465"/>
<reference evidence="3 5" key="1">
    <citation type="submission" date="2008-03" db="EMBL/GenBank/DDBJ databases">
        <title>Annotation of Ixodes scapularis.</title>
        <authorList>
            <consortium name="Ixodes scapularis Genome Project Consortium"/>
            <person name="Caler E."/>
            <person name="Hannick L.I."/>
            <person name="Bidwell S."/>
            <person name="Joardar V."/>
            <person name="Thiagarajan M."/>
            <person name="Amedeo P."/>
            <person name="Galinsky K.J."/>
            <person name="Schobel S."/>
            <person name="Inman J."/>
            <person name="Hostetler J."/>
            <person name="Miller J."/>
            <person name="Hammond M."/>
            <person name="Megy K."/>
            <person name="Lawson D."/>
            <person name="Kodira C."/>
            <person name="Sutton G."/>
            <person name="Meyer J."/>
            <person name="Hill C.A."/>
            <person name="Birren B."/>
            <person name="Nene V."/>
            <person name="Collins F."/>
            <person name="Alarcon-Chaidez F."/>
            <person name="Wikel S."/>
            <person name="Strausberg R."/>
        </authorList>
    </citation>
    <scope>NUCLEOTIDE SEQUENCE [LARGE SCALE GENOMIC DNA]</scope>
    <source>
        <strain evidence="5">Wikel</strain>
        <strain evidence="3">Wikel colony</strain>
    </source>
</reference>
<evidence type="ECO:0000256" key="1">
    <source>
        <dbReference type="SAM" id="Coils"/>
    </source>
</evidence>
<dbReference type="InParanoid" id="B7PDV7"/>
<dbReference type="InterPro" id="IPR008974">
    <property type="entry name" value="TRAF-like"/>
</dbReference>
<dbReference type="AlphaFoldDB" id="B7PDV7"/>
<evidence type="ECO:0000313" key="3">
    <source>
        <dbReference type="EMBL" id="EEC04779.1"/>
    </source>
</evidence>
<protein>
    <submittedName>
        <fullName evidence="3 4">Uncharacterized protein</fullName>
    </submittedName>
</protein>
<dbReference type="EMBL" id="DS692353">
    <property type="protein sequence ID" value="EEC04779.1"/>
    <property type="molecule type" value="Genomic_DNA"/>
</dbReference>
<dbReference type="VEuPathDB" id="VectorBase:ISCP_030052"/>
<dbReference type="Gene3D" id="2.60.210.10">
    <property type="entry name" value="Apoptosis, Tumor Necrosis Factor Receptor Associated Protein 2, Chain A"/>
    <property type="match status" value="1"/>
</dbReference>
<proteinExistence type="predicted"/>
<accession>B7PDV7</accession>
<organism>
    <name type="scientific">Ixodes scapularis</name>
    <name type="common">Black-legged tick</name>
    <name type="synonym">Deer tick</name>
    <dbReference type="NCBI Taxonomy" id="6945"/>
    <lineage>
        <taxon>Eukaryota</taxon>
        <taxon>Metazoa</taxon>
        <taxon>Ecdysozoa</taxon>
        <taxon>Arthropoda</taxon>
        <taxon>Chelicerata</taxon>
        <taxon>Arachnida</taxon>
        <taxon>Acari</taxon>
        <taxon>Parasitiformes</taxon>
        <taxon>Ixodida</taxon>
        <taxon>Ixodoidea</taxon>
        <taxon>Ixodidae</taxon>
        <taxon>Ixodinae</taxon>
        <taxon>Ixodes</taxon>
    </lineage>
</organism>
<evidence type="ECO:0000313" key="4">
    <source>
        <dbReference type="EnsemblMetazoa" id="ISCW004465-PA"/>
    </source>
</evidence>
<dbReference type="HOGENOM" id="CLU_728216_0_0_1"/>
<dbReference type="SUPFAM" id="SSF49599">
    <property type="entry name" value="TRAF domain-like"/>
    <property type="match status" value="1"/>
</dbReference>
<gene>
    <name evidence="4" type="primary">8028442</name>
    <name evidence="3" type="ORF">IscW_ISCW004465</name>
</gene>
<dbReference type="EnsemblMetazoa" id="ISCW004465-RA">
    <property type="protein sequence ID" value="ISCW004465-PA"/>
    <property type="gene ID" value="ISCW004465"/>
</dbReference>